<feature type="compositionally biased region" description="Polar residues" evidence="1">
    <location>
        <begin position="39"/>
        <end position="49"/>
    </location>
</feature>
<dbReference type="AlphaFoldDB" id="A0A7U2I745"/>
<dbReference type="Proteomes" id="UP000663193">
    <property type="component" value="Chromosome 17"/>
</dbReference>
<name>A0A7U2I745_PHANO</name>
<dbReference type="EMBL" id="CP069039">
    <property type="protein sequence ID" value="QRD04430.1"/>
    <property type="molecule type" value="Genomic_DNA"/>
</dbReference>
<reference evidence="3" key="1">
    <citation type="journal article" date="2021" name="BMC Genomics">
        <title>Chromosome-level genome assembly and manually-curated proteome of model necrotroph Parastagonospora nodorum Sn15 reveals a genome-wide trove of candidate effector homologs, and redundancy of virulence-related functions within an accessory chromosome.</title>
        <authorList>
            <person name="Bertazzoni S."/>
            <person name="Jones D.A.B."/>
            <person name="Phan H.T."/>
            <person name="Tan K.-C."/>
            <person name="Hane J.K."/>
        </authorList>
    </citation>
    <scope>NUCLEOTIDE SEQUENCE [LARGE SCALE GENOMIC DNA]</scope>
    <source>
        <strain evidence="3">SN15 / ATCC MYA-4574 / FGSC 10173)</strain>
    </source>
</reference>
<organism evidence="2 3">
    <name type="scientific">Phaeosphaeria nodorum (strain SN15 / ATCC MYA-4574 / FGSC 10173)</name>
    <name type="common">Glume blotch fungus</name>
    <name type="synonym">Parastagonospora nodorum</name>
    <dbReference type="NCBI Taxonomy" id="321614"/>
    <lineage>
        <taxon>Eukaryota</taxon>
        <taxon>Fungi</taxon>
        <taxon>Dikarya</taxon>
        <taxon>Ascomycota</taxon>
        <taxon>Pezizomycotina</taxon>
        <taxon>Dothideomycetes</taxon>
        <taxon>Pleosporomycetidae</taxon>
        <taxon>Pleosporales</taxon>
        <taxon>Pleosporineae</taxon>
        <taxon>Phaeosphaeriaceae</taxon>
        <taxon>Parastagonospora</taxon>
    </lineage>
</organism>
<gene>
    <name evidence="2" type="ORF">JI435_443490</name>
</gene>
<evidence type="ECO:0000256" key="1">
    <source>
        <dbReference type="SAM" id="MobiDB-lite"/>
    </source>
</evidence>
<evidence type="ECO:0000313" key="3">
    <source>
        <dbReference type="Proteomes" id="UP000663193"/>
    </source>
</evidence>
<protein>
    <submittedName>
        <fullName evidence="2">Uncharacterized protein</fullName>
    </submittedName>
</protein>
<accession>A0A7U2I745</accession>
<keyword evidence="3" id="KW-1185">Reference proteome</keyword>
<evidence type="ECO:0000313" key="2">
    <source>
        <dbReference type="EMBL" id="QRD04430.1"/>
    </source>
</evidence>
<proteinExistence type="predicted"/>
<sequence>MGEAQSLNVNRGARSKCASPPPTLQRRNFQDAKSVPTERPSNPSQSAQDYSDEYTKAVYGLQGISPHHLQRGYQAFRSASLSVDNGAAMKTKSAPKKPKALGRSQSVANIERNSPLVDVPYRFACDEPVVGKNVHVPEKVADEYQRTANEVGLAPVG</sequence>
<dbReference type="VEuPathDB" id="FungiDB:JI435_443490"/>
<feature type="region of interest" description="Disordered" evidence="1">
    <location>
        <begin position="1"/>
        <end position="53"/>
    </location>
</feature>